<protein>
    <submittedName>
        <fullName evidence="4">Beta-glucosidase 11</fullName>
    </submittedName>
</protein>
<dbReference type="InterPro" id="IPR017853">
    <property type="entry name" value="GH"/>
</dbReference>
<keyword evidence="3" id="KW-0732">Signal</keyword>
<evidence type="ECO:0000313" key="4">
    <source>
        <dbReference type="EMBL" id="KAK7835060.1"/>
    </source>
</evidence>
<evidence type="ECO:0000313" key="5">
    <source>
        <dbReference type="Proteomes" id="UP000237347"/>
    </source>
</evidence>
<dbReference type="Gene3D" id="3.20.20.80">
    <property type="entry name" value="Glycosidases"/>
    <property type="match status" value="2"/>
</dbReference>
<gene>
    <name evidence="4" type="primary">BGLU11_1</name>
    <name evidence="4" type="ORF">CFP56_023868</name>
</gene>
<dbReference type="InterPro" id="IPR001360">
    <property type="entry name" value="Glyco_hydro_1"/>
</dbReference>
<dbReference type="SUPFAM" id="SSF51445">
    <property type="entry name" value="(Trans)glycosidases"/>
    <property type="match status" value="1"/>
</dbReference>
<comment type="caution">
    <text evidence="4">The sequence shown here is derived from an EMBL/GenBank/DDBJ whole genome shotgun (WGS) entry which is preliminary data.</text>
</comment>
<evidence type="ECO:0000256" key="3">
    <source>
        <dbReference type="SAM" id="SignalP"/>
    </source>
</evidence>
<dbReference type="PRINTS" id="PR00131">
    <property type="entry name" value="GLHYDRLASE1"/>
</dbReference>
<dbReference type="PANTHER" id="PTHR10353">
    <property type="entry name" value="GLYCOSYL HYDROLASE"/>
    <property type="match status" value="1"/>
</dbReference>
<reference evidence="4 5" key="1">
    <citation type="journal article" date="2018" name="Sci. Data">
        <title>The draft genome sequence of cork oak.</title>
        <authorList>
            <person name="Ramos A.M."/>
            <person name="Usie A."/>
            <person name="Barbosa P."/>
            <person name="Barros P.M."/>
            <person name="Capote T."/>
            <person name="Chaves I."/>
            <person name="Simoes F."/>
            <person name="Abreu I."/>
            <person name="Carrasquinho I."/>
            <person name="Faro C."/>
            <person name="Guimaraes J.B."/>
            <person name="Mendonca D."/>
            <person name="Nobrega F."/>
            <person name="Rodrigues L."/>
            <person name="Saibo N.J.M."/>
            <person name="Varela M.C."/>
            <person name="Egas C."/>
            <person name="Matos J."/>
            <person name="Miguel C.M."/>
            <person name="Oliveira M.M."/>
            <person name="Ricardo C.P."/>
            <person name="Goncalves S."/>
        </authorList>
    </citation>
    <scope>NUCLEOTIDE SEQUENCE [LARGE SCALE GENOMIC DNA]</scope>
    <source>
        <strain evidence="5">cv. HL8</strain>
    </source>
</reference>
<dbReference type="PANTHER" id="PTHR10353:SF325">
    <property type="entry name" value="BETA-GLUCOSIDASE 11-LIKE"/>
    <property type="match status" value="1"/>
</dbReference>
<dbReference type="Proteomes" id="UP000237347">
    <property type="component" value="Unassembled WGS sequence"/>
</dbReference>
<keyword evidence="5" id="KW-1185">Reference proteome</keyword>
<dbReference type="Pfam" id="PF00232">
    <property type="entry name" value="Glyco_hydro_1"/>
    <property type="match status" value="2"/>
</dbReference>
<comment type="similarity">
    <text evidence="1 2">Belongs to the glycosyl hydrolase 1 family.</text>
</comment>
<proteinExistence type="inferred from homology"/>
<accession>A0AAW0K8N5</accession>
<dbReference type="GO" id="GO:0008422">
    <property type="term" value="F:beta-glucosidase activity"/>
    <property type="evidence" value="ECO:0007669"/>
    <property type="project" value="TreeGrafter"/>
</dbReference>
<feature type="chain" id="PRO_5043687667" evidence="3">
    <location>
        <begin position="23"/>
        <end position="443"/>
    </location>
</feature>
<dbReference type="GO" id="GO:0005975">
    <property type="term" value="P:carbohydrate metabolic process"/>
    <property type="evidence" value="ECO:0007669"/>
    <property type="project" value="InterPro"/>
</dbReference>
<dbReference type="AlphaFoldDB" id="A0AAW0K8N5"/>
<evidence type="ECO:0000256" key="2">
    <source>
        <dbReference type="RuleBase" id="RU003690"/>
    </source>
</evidence>
<sequence>MLSLSYIFLFLLVNISVVEVLGVDEFSRDDFPPNFVFGSGTSAYQECGLCMIRLITHLQDDVQLMVDTGLEAYRFSISWSRLIPNGRGPVNPKGLQYYNNLINELSSNGIQPHVTLHHSEFPQALEDKYGGWLSREMVKDFTAYADVCFRNFGDRVLHWTTMNEANVFVMAGYESGFLPPEHCSPPFGINCTRGNSSTEPYLATHHILLAHASAARLYKEKYQDQQHGFIGINLLAFWLLPLTNKTEDVIAARRAMDFQIGPLVYGDYPDVMKKYLGSRLPAFTNFESNLVKGSFDFLGLNYYNMLYIKDDSSKLNMEVRDFDADMAIELTGYRALHNSSLEDEPRVNYLHGHIGALLNALRNGSNTRGYFQWSFLDLFELLGGYESSYGLYYIDMDDPDLKRQPKLSAHWYSHFLKTKGVSSDGFIKLEKNLTAFSHAYFSW</sequence>
<feature type="signal peptide" evidence="3">
    <location>
        <begin position="1"/>
        <end position="22"/>
    </location>
</feature>
<evidence type="ECO:0000256" key="1">
    <source>
        <dbReference type="ARBA" id="ARBA00010838"/>
    </source>
</evidence>
<organism evidence="4 5">
    <name type="scientific">Quercus suber</name>
    <name type="common">Cork oak</name>
    <dbReference type="NCBI Taxonomy" id="58331"/>
    <lineage>
        <taxon>Eukaryota</taxon>
        <taxon>Viridiplantae</taxon>
        <taxon>Streptophyta</taxon>
        <taxon>Embryophyta</taxon>
        <taxon>Tracheophyta</taxon>
        <taxon>Spermatophyta</taxon>
        <taxon>Magnoliopsida</taxon>
        <taxon>eudicotyledons</taxon>
        <taxon>Gunneridae</taxon>
        <taxon>Pentapetalae</taxon>
        <taxon>rosids</taxon>
        <taxon>fabids</taxon>
        <taxon>Fagales</taxon>
        <taxon>Fagaceae</taxon>
        <taxon>Quercus</taxon>
    </lineage>
</organism>
<name>A0AAW0K8N5_QUESU</name>
<dbReference type="EMBL" id="PKMF04000377">
    <property type="protein sequence ID" value="KAK7835060.1"/>
    <property type="molecule type" value="Genomic_DNA"/>
</dbReference>